<evidence type="ECO:0000256" key="11">
    <source>
        <dbReference type="RuleBase" id="RU003750"/>
    </source>
</evidence>
<dbReference type="InterPro" id="IPR050324">
    <property type="entry name" value="CDP-alcohol_PTase-I"/>
</dbReference>
<evidence type="ECO:0000256" key="9">
    <source>
        <dbReference type="ARBA" id="ARBA00023209"/>
    </source>
</evidence>
<sequence length="207" mass="22995">MNTAETHNSSWGVWTWPNLVTVIRLAGIPLFCYLLAFTDHYWTAAAVLAVGGGTDWVDGQLARRLNQESRLGRLLDPMVDRLYILTALLTLTFLDLIPWVFTIAVLLREAALAVCVPILRWHGYGPLPVHFLGKTATFVVFMSFPVLVIAGLDNGAEVWAAPLGWALALWGLGLYWLAAFVYVRQTFMLVKAVRLKRTNGQATPTVV</sequence>
<comment type="similarity">
    <text evidence="2 11">Belongs to the CDP-alcohol phosphatidyltransferase class-I family.</text>
</comment>
<feature type="transmembrane region" description="Helical" evidence="12">
    <location>
        <begin position="16"/>
        <end position="36"/>
    </location>
</feature>
<dbReference type="InterPro" id="IPR004570">
    <property type="entry name" value="Phosphatidylglycerol_P_synth"/>
</dbReference>
<evidence type="ECO:0000256" key="10">
    <source>
        <dbReference type="ARBA" id="ARBA00023264"/>
    </source>
</evidence>
<keyword evidence="8 12" id="KW-0472">Membrane</keyword>
<name>A0A895XWD7_9ACTN</name>
<dbReference type="Proteomes" id="UP000662939">
    <property type="component" value="Chromosome"/>
</dbReference>
<dbReference type="InterPro" id="IPR048254">
    <property type="entry name" value="CDP_ALCOHOL_P_TRANSF_CS"/>
</dbReference>
<keyword evidence="14" id="KW-1185">Reference proteome</keyword>
<evidence type="ECO:0000256" key="7">
    <source>
        <dbReference type="ARBA" id="ARBA00023098"/>
    </source>
</evidence>
<dbReference type="GO" id="GO:0016020">
    <property type="term" value="C:membrane"/>
    <property type="evidence" value="ECO:0007669"/>
    <property type="project" value="UniProtKB-SubCell"/>
</dbReference>
<dbReference type="KEGG" id="nav:JQS30_08105"/>
<dbReference type="GO" id="GO:0046474">
    <property type="term" value="P:glycerophospholipid biosynthetic process"/>
    <property type="evidence" value="ECO:0007669"/>
    <property type="project" value="TreeGrafter"/>
</dbReference>
<evidence type="ECO:0000256" key="5">
    <source>
        <dbReference type="ARBA" id="ARBA00022692"/>
    </source>
</evidence>
<keyword evidence="6 12" id="KW-1133">Transmembrane helix</keyword>
<keyword evidence="5 12" id="KW-0812">Transmembrane</keyword>
<dbReference type="PROSITE" id="PS00379">
    <property type="entry name" value="CDP_ALCOHOL_P_TRANSF"/>
    <property type="match status" value="1"/>
</dbReference>
<evidence type="ECO:0000313" key="13">
    <source>
        <dbReference type="EMBL" id="QSB06836.1"/>
    </source>
</evidence>
<evidence type="ECO:0000256" key="8">
    <source>
        <dbReference type="ARBA" id="ARBA00023136"/>
    </source>
</evidence>
<feature type="transmembrane region" description="Helical" evidence="12">
    <location>
        <begin position="158"/>
        <end position="183"/>
    </location>
</feature>
<keyword evidence="9" id="KW-0594">Phospholipid biosynthesis</keyword>
<keyword evidence="10" id="KW-1208">Phospholipid metabolism</keyword>
<evidence type="ECO:0000313" key="14">
    <source>
        <dbReference type="Proteomes" id="UP000662939"/>
    </source>
</evidence>
<organism evidence="13 14">
    <name type="scientific">Natronoglycomyces albus</name>
    <dbReference type="NCBI Taxonomy" id="2811108"/>
    <lineage>
        <taxon>Bacteria</taxon>
        <taxon>Bacillati</taxon>
        <taxon>Actinomycetota</taxon>
        <taxon>Actinomycetes</taxon>
        <taxon>Glycomycetales</taxon>
        <taxon>Glycomycetaceae</taxon>
        <taxon>Natronoglycomyces</taxon>
    </lineage>
</organism>
<accession>A0A895XWD7</accession>
<dbReference type="EMBL" id="CP070496">
    <property type="protein sequence ID" value="QSB06836.1"/>
    <property type="molecule type" value="Genomic_DNA"/>
</dbReference>
<evidence type="ECO:0000256" key="4">
    <source>
        <dbReference type="ARBA" id="ARBA00022679"/>
    </source>
</evidence>
<dbReference type="AlphaFoldDB" id="A0A895XWD7"/>
<keyword evidence="3" id="KW-0444">Lipid biosynthesis</keyword>
<keyword evidence="7" id="KW-0443">Lipid metabolism</keyword>
<evidence type="ECO:0000256" key="2">
    <source>
        <dbReference type="ARBA" id="ARBA00010441"/>
    </source>
</evidence>
<evidence type="ECO:0000256" key="12">
    <source>
        <dbReference type="SAM" id="Phobius"/>
    </source>
</evidence>
<dbReference type="PANTHER" id="PTHR14269:SF62">
    <property type="entry name" value="CDP-DIACYLGLYCEROL--GLYCEROL-3-PHOSPHATE 3-PHOSPHATIDYLTRANSFERASE 1, CHLOROPLASTIC"/>
    <property type="match status" value="1"/>
</dbReference>
<evidence type="ECO:0000256" key="6">
    <source>
        <dbReference type="ARBA" id="ARBA00022989"/>
    </source>
</evidence>
<evidence type="ECO:0000256" key="1">
    <source>
        <dbReference type="ARBA" id="ARBA00004141"/>
    </source>
</evidence>
<feature type="transmembrane region" description="Helical" evidence="12">
    <location>
        <begin position="131"/>
        <end position="152"/>
    </location>
</feature>
<dbReference type="UniPathway" id="UPA00085"/>
<reference evidence="13" key="1">
    <citation type="submission" date="2021-02" db="EMBL/GenBank/DDBJ databases">
        <title>Natronoglycomyces albus gen. nov., sp. nov, a haloalkaliphilic actinobacterium from a soda solonchak soil.</title>
        <authorList>
            <person name="Sorokin D.Y."/>
            <person name="Khijniak T.V."/>
            <person name="Zakharycheva A.P."/>
            <person name="Boueva O.V."/>
            <person name="Ariskina E.V."/>
            <person name="Hahnke R.L."/>
            <person name="Bunk B."/>
            <person name="Sproer C."/>
            <person name="Schumann P."/>
            <person name="Evtushenko L.I."/>
            <person name="Kublanov I.V."/>
        </authorList>
    </citation>
    <scope>NUCLEOTIDE SEQUENCE</scope>
    <source>
        <strain evidence="13">DSM 106290</strain>
    </source>
</reference>
<dbReference type="RefSeq" id="WP_213172843.1">
    <property type="nucleotide sequence ID" value="NZ_CP070496.1"/>
</dbReference>
<protein>
    <submittedName>
        <fullName evidence="13">CDP-alcohol phosphatidyltransferase family protein</fullName>
    </submittedName>
</protein>
<dbReference type="InterPro" id="IPR043130">
    <property type="entry name" value="CDP-OH_PTrfase_TM_dom"/>
</dbReference>
<dbReference type="Gene3D" id="1.20.120.1760">
    <property type="match status" value="1"/>
</dbReference>
<evidence type="ECO:0000256" key="3">
    <source>
        <dbReference type="ARBA" id="ARBA00022516"/>
    </source>
</evidence>
<keyword evidence="4 11" id="KW-0808">Transferase</keyword>
<dbReference type="PANTHER" id="PTHR14269">
    <property type="entry name" value="CDP-DIACYLGLYCEROL--GLYCEROL-3-PHOSPHATE 3-PHOSPHATIDYLTRANSFERASE-RELATED"/>
    <property type="match status" value="1"/>
</dbReference>
<proteinExistence type="inferred from homology"/>
<dbReference type="PIRSF" id="PIRSF000847">
    <property type="entry name" value="Phos_ph_gly_syn"/>
    <property type="match status" value="1"/>
</dbReference>
<comment type="subcellular location">
    <subcellularLocation>
        <location evidence="1">Membrane</location>
        <topology evidence="1">Multi-pass membrane protein</topology>
    </subcellularLocation>
</comment>
<dbReference type="GO" id="GO:0008444">
    <property type="term" value="F:CDP-diacylglycerol-glycerol-3-phosphate 3-phosphatidyltransferase activity"/>
    <property type="evidence" value="ECO:0007669"/>
    <property type="project" value="InterPro"/>
</dbReference>
<dbReference type="Pfam" id="PF01066">
    <property type="entry name" value="CDP-OH_P_transf"/>
    <property type="match status" value="1"/>
</dbReference>
<dbReference type="InterPro" id="IPR000462">
    <property type="entry name" value="CDP-OH_P_trans"/>
</dbReference>
<gene>
    <name evidence="13" type="ORF">JQS30_08105</name>
</gene>